<dbReference type="InterPro" id="IPR035451">
    <property type="entry name" value="Ada-like_dom_sf"/>
</dbReference>
<evidence type="ECO:0000259" key="2">
    <source>
        <dbReference type="PROSITE" id="PS50830"/>
    </source>
</evidence>
<keyword evidence="3" id="KW-0378">Hydrolase</keyword>
<name>A0A562LV81_9BRAD</name>
<evidence type="ECO:0000313" key="3">
    <source>
        <dbReference type="EMBL" id="TWI11428.1"/>
    </source>
</evidence>
<dbReference type="EMBL" id="VLKL01000001">
    <property type="protein sequence ID" value="TWI11428.1"/>
    <property type="molecule type" value="Genomic_DNA"/>
</dbReference>
<dbReference type="SUPFAM" id="SSF57884">
    <property type="entry name" value="Ada DNA repair protein, N-terminal domain (N-Ada 10)"/>
    <property type="match status" value="1"/>
</dbReference>
<feature type="chain" id="PRO_5021751520" evidence="1">
    <location>
        <begin position="27"/>
        <end position="262"/>
    </location>
</feature>
<comment type="caution">
    <text evidence="3">The sequence shown here is derived from an EMBL/GenBank/DDBJ whole genome shotgun (WGS) entry which is preliminary data.</text>
</comment>
<accession>A0A562LV81</accession>
<feature type="signal peptide" evidence="1">
    <location>
        <begin position="1"/>
        <end position="26"/>
    </location>
</feature>
<keyword evidence="3" id="KW-0540">Nuclease</keyword>
<reference evidence="3 4" key="1">
    <citation type="journal article" date="2015" name="Stand. Genomic Sci.">
        <title>Genomic Encyclopedia of Bacterial and Archaeal Type Strains, Phase III: the genomes of soil and plant-associated and newly described type strains.</title>
        <authorList>
            <person name="Whitman W.B."/>
            <person name="Woyke T."/>
            <person name="Klenk H.P."/>
            <person name="Zhou Y."/>
            <person name="Lilburn T.G."/>
            <person name="Beck B.J."/>
            <person name="De Vos P."/>
            <person name="Vandamme P."/>
            <person name="Eisen J.A."/>
            <person name="Garrity G."/>
            <person name="Hugenholtz P."/>
            <person name="Kyrpides N.C."/>
        </authorList>
    </citation>
    <scope>NUCLEOTIDE SEQUENCE [LARGE SCALE GENOMIC DNA]</scope>
    <source>
        <strain evidence="3 4">CGMCC 1.10947</strain>
    </source>
</reference>
<dbReference type="InterPro" id="IPR016071">
    <property type="entry name" value="Staphylococal_nuclease_OB-fold"/>
</dbReference>
<dbReference type="AlphaFoldDB" id="A0A562LV81"/>
<proteinExistence type="predicted"/>
<dbReference type="Gene3D" id="3.40.10.10">
    <property type="entry name" value="DNA Methylphosphotriester Repair Domain"/>
    <property type="match status" value="1"/>
</dbReference>
<dbReference type="InterPro" id="IPR035437">
    <property type="entry name" value="SNase_OB-fold_sf"/>
</dbReference>
<protein>
    <submittedName>
        <fullName evidence="3">Endonuclease YncB(Thermonuclease family)</fullName>
    </submittedName>
</protein>
<sequence length="262" mass="28284">MSFQNCFAAARAFALVSLFASSGFLAGTGPVSALTGAATVRDGNSVQVGDVTYRLDGVDAPELDQVCIDNQADSWTCGIEAREQLTKLINKRTVRCDDVGPEKSFGKRHRAICTAEGDKASLNEQLIRLGFALAREPVRVNVKPAATEAKTAAAGIWKGCFVAPQDFRSGKKDAALLGAACRPDRDKEIRAVLFPEELVMPPSCSIKGKLAVRARVTGNIGIYHLRGCPSYPANTKPDRWFCSEDDAQAAGFRKAYNCRRPK</sequence>
<dbReference type="SUPFAM" id="SSF50199">
    <property type="entry name" value="Staphylococcal nuclease"/>
    <property type="match status" value="1"/>
</dbReference>
<dbReference type="RefSeq" id="WP_145628246.1">
    <property type="nucleotide sequence ID" value="NZ_CP088014.1"/>
</dbReference>
<keyword evidence="4" id="KW-1185">Reference proteome</keyword>
<organism evidence="3 4">
    <name type="scientific">Bradyrhizobium daqingense</name>
    <dbReference type="NCBI Taxonomy" id="993502"/>
    <lineage>
        <taxon>Bacteria</taxon>
        <taxon>Pseudomonadati</taxon>
        <taxon>Pseudomonadota</taxon>
        <taxon>Alphaproteobacteria</taxon>
        <taxon>Hyphomicrobiales</taxon>
        <taxon>Nitrobacteraceae</taxon>
        <taxon>Bradyrhizobium</taxon>
    </lineage>
</organism>
<gene>
    <name evidence="3" type="ORF">IQ17_00578</name>
</gene>
<dbReference type="OrthoDB" id="9805504at2"/>
<dbReference type="PROSITE" id="PS50830">
    <property type="entry name" value="TNASE_3"/>
    <property type="match status" value="1"/>
</dbReference>
<keyword evidence="1" id="KW-0732">Signal</keyword>
<evidence type="ECO:0000313" key="4">
    <source>
        <dbReference type="Proteomes" id="UP000317176"/>
    </source>
</evidence>
<dbReference type="GO" id="GO:0004519">
    <property type="term" value="F:endonuclease activity"/>
    <property type="evidence" value="ECO:0007669"/>
    <property type="project" value="UniProtKB-KW"/>
</dbReference>
<evidence type="ECO:0000256" key="1">
    <source>
        <dbReference type="SAM" id="SignalP"/>
    </source>
</evidence>
<dbReference type="Gene3D" id="2.40.50.90">
    <property type="match status" value="1"/>
</dbReference>
<keyword evidence="3" id="KW-0255">Endonuclease</keyword>
<dbReference type="Proteomes" id="UP000317176">
    <property type="component" value="Unassembled WGS sequence"/>
</dbReference>
<dbReference type="Pfam" id="PF00565">
    <property type="entry name" value="SNase"/>
    <property type="match status" value="1"/>
</dbReference>
<feature type="domain" description="TNase-like" evidence="2">
    <location>
        <begin position="40"/>
        <end position="159"/>
    </location>
</feature>